<dbReference type="EMBL" id="CAJOBH010203292">
    <property type="protein sequence ID" value="CAF4992534.1"/>
    <property type="molecule type" value="Genomic_DNA"/>
</dbReference>
<dbReference type="InterPro" id="IPR045358">
    <property type="entry name" value="Ty3_capsid"/>
</dbReference>
<accession>A0A8S3D8X4</accession>
<name>A0A8S3D8X4_9BILA</name>
<evidence type="ECO:0000259" key="2">
    <source>
        <dbReference type="Pfam" id="PF19259"/>
    </source>
</evidence>
<feature type="compositionally biased region" description="Low complexity" evidence="1">
    <location>
        <begin position="423"/>
        <end position="433"/>
    </location>
</feature>
<reference evidence="3" key="1">
    <citation type="submission" date="2021-02" db="EMBL/GenBank/DDBJ databases">
        <authorList>
            <person name="Nowell W R."/>
        </authorList>
    </citation>
    <scope>NUCLEOTIDE SEQUENCE</scope>
</reference>
<feature type="compositionally biased region" description="Low complexity" evidence="1">
    <location>
        <begin position="367"/>
        <end position="385"/>
    </location>
</feature>
<feature type="domain" description="Ty3 transposon capsid-like protein" evidence="2">
    <location>
        <begin position="122"/>
        <end position="298"/>
    </location>
</feature>
<feature type="region of interest" description="Disordered" evidence="1">
    <location>
        <begin position="302"/>
        <end position="331"/>
    </location>
</feature>
<dbReference type="PANTHER" id="PTHR33223:SF6">
    <property type="entry name" value="CCHC-TYPE DOMAIN-CONTAINING PROTEIN"/>
    <property type="match status" value="1"/>
</dbReference>
<evidence type="ECO:0000313" key="4">
    <source>
        <dbReference type="Proteomes" id="UP000681967"/>
    </source>
</evidence>
<feature type="compositionally biased region" description="Low complexity" evidence="1">
    <location>
        <begin position="317"/>
        <end position="328"/>
    </location>
</feature>
<dbReference type="PANTHER" id="PTHR33223">
    <property type="entry name" value="CCHC-TYPE DOMAIN-CONTAINING PROTEIN"/>
    <property type="match status" value="1"/>
</dbReference>
<proteinExistence type="predicted"/>
<dbReference type="Proteomes" id="UP000681967">
    <property type="component" value="Unassembled WGS sequence"/>
</dbReference>
<gene>
    <name evidence="3" type="ORF">BYL167_LOCUS55209</name>
</gene>
<sequence length="463" mass="52894">MSWLRDTGAFIVKERYPETDHPFIIRHLLTDDALDYYLAHEDMIFNFYDLRKLLLHKQNVLVPLRTLPTLDSIATLSLTAAPPVLTSTQIPTSTTDKTTAMATYTFAQSLKDLTQNDIRKTIIEDLQRNTAKFTGEHRQDVIKWLKTIEIKFDTAEIPTAKKFYLIPQLLDKEALDWFQEHKTNFNNSWSIFTEHFKRTFDSPNRARIPMQKLHSYTQSPYQDVRSFCSEMRKLFSEADPQMSSTMKLELLLAKVKPNYRLDLLKQKPKDPTEFETLAQDIENIYLVNEAIEQNTQFNMSFSPSTSAPFSGAPHPVSSNYQQSRRNNNFLSNNGYTSASRYNSSFFARGNYLPRFSSGTSFRPARTSSYQSSNRQQRGSSGNSRNTTRQNLFNYQSSSLTQQSQLQPPLSTSNNPPLIPPSPSASSSQPQLSQSPASAATLICQWCSQAGHSARDCSFEGWSW</sequence>
<evidence type="ECO:0000256" key="1">
    <source>
        <dbReference type="SAM" id="MobiDB-lite"/>
    </source>
</evidence>
<dbReference type="Pfam" id="PF19259">
    <property type="entry name" value="Ty3_capsid"/>
    <property type="match status" value="1"/>
</dbReference>
<organism evidence="3 4">
    <name type="scientific">Rotaria magnacalcarata</name>
    <dbReference type="NCBI Taxonomy" id="392030"/>
    <lineage>
        <taxon>Eukaryota</taxon>
        <taxon>Metazoa</taxon>
        <taxon>Spiralia</taxon>
        <taxon>Gnathifera</taxon>
        <taxon>Rotifera</taxon>
        <taxon>Eurotatoria</taxon>
        <taxon>Bdelloidea</taxon>
        <taxon>Philodinida</taxon>
        <taxon>Philodinidae</taxon>
        <taxon>Rotaria</taxon>
    </lineage>
</organism>
<dbReference type="AlphaFoldDB" id="A0A8S3D8X4"/>
<feature type="compositionally biased region" description="Low complexity" evidence="1">
    <location>
        <begin position="395"/>
        <end position="415"/>
    </location>
</feature>
<evidence type="ECO:0000313" key="3">
    <source>
        <dbReference type="EMBL" id="CAF4992534.1"/>
    </source>
</evidence>
<feature type="region of interest" description="Disordered" evidence="1">
    <location>
        <begin position="357"/>
        <end position="433"/>
    </location>
</feature>
<comment type="caution">
    <text evidence="3">The sequence shown here is derived from an EMBL/GenBank/DDBJ whole genome shotgun (WGS) entry which is preliminary data.</text>
</comment>
<protein>
    <recommendedName>
        <fullName evidence="2">Ty3 transposon capsid-like protein domain-containing protein</fullName>
    </recommendedName>
</protein>